<evidence type="ECO:0000313" key="8">
    <source>
        <dbReference type="EMBL" id="QOW61141.1"/>
    </source>
</evidence>
<keyword evidence="3 6" id="KW-0812">Transmembrane</keyword>
<dbReference type="PANTHER" id="PTHR42920">
    <property type="entry name" value="OS03G0707200 PROTEIN-RELATED"/>
    <property type="match status" value="1"/>
</dbReference>
<feature type="transmembrane region" description="Helical" evidence="6">
    <location>
        <begin position="224"/>
        <end position="241"/>
    </location>
</feature>
<dbReference type="EMBL" id="CP061839">
    <property type="protein sequence ID" value="QOW61141.1"/>
    <property type="molecule type" value="Genomic_DNA"/>
</dbReference>
<dbReference type="AlphaFoldDB" id="A0A7S7AXH0"/>
<feature type="transmembrane region" description="Helical" evidence="6">
    <location>
        <begin position="191"/>
        <end position="212"/>
    </location>
</feature>
<evidence type="ECO:0000256" key="4">
    <source>
        <dbReference type="ARBA" id="ARBA00022989"/>
    </source>
</evidence>
<proteinExistence type="predicted"/>
<dbReference type="Gene3D" id="1.10.3730.20">
    <property type="match status" value="1"/>
</dbReference>
<dbReference type="InterPro" id="IPR051258">
    <property type="entry name" value="Diverse_Substrate_Transporter"/>
</dbReference>
<dbReference type="Pfam" id="PF00892">
    <property type="entry name" value="EamA"/>
    <property type="match status" value="2"/>
</dbReference>
<feature type="domain" description="EamA" evidence="7">
    <location>
        <begin position="8"/>
        <end position="153"/>
    </location>
</feature>
<feature type="domain" description="EamA" evidence="7">
    <location>
        <begin position="162"/>
        <end position="294"/>
    </location>
</feature>
<dbReference type="InterPro" id="IPR000620">
    <property type="entry name" value="EamA_dom"/>
</dbReference>
<dbReference type="GO" id="GO:0005886">
    <property type="term" value="C:plasma membrane"/>
    <property type="evidence" value="ECO:0007669"/>
    <property type="project" value="UniProtKB-SubCell"/>
</dbReference>
<evidence type="ECO:0000256" key="6">
    <source>
        <dbReference type="SAM" id="Phobius"/>
    </source>
</evidence>
<dbReference type="Proteomes" id="UP000593915">
    <property type="component" value="Chromosome"/>
</dbReference>
<dbReference type="InterPro" id="IPR037185">
    <property type="entry name" value="EmrE-like"/>
</dbReference>
<evidence type="ECO:0000256" key="5">
    <source>
        <dbReference type="ARBA" id="ARBA00023136"/>
    </source>
</evidence>
<organism evidence="8 9">
    <name type="scientific">Treponema pedis</name>
    <dbReference type="NCBI Taxonomy" id="409322"/>
    <lineage>
        <taxon>Bacteria</taxon>
        <taxon>Pseudomonadati</taxon>
        <taxon>Spirochaetota</taxon>
        <taxon>Spirochaetia</taxon>
        <taxon>Spirochaetales</taxon>
        <taxon>Treponemataceae</taxon>
        <taxon>Treponema</taxon>
    </lineage>
</organism>
<keyword evidence="2" id="KW-1003">Cell membrane</keyword>
<evidence type="ECO:0000256" key="1">
    <source>
        <dbReference type="ARBA" id="ARBA00004651"/>
    </source>
</evidence>
<dbReference type="GeneID" id="301089735"/>
<feature type="transmembrane region" description="Helical" evidence="6">
    <location>
        <begin position="160"/>
        <end position="179"/>
    </location>
</feature>
<feature type="transmembrane region" description="Helical" evidence="6">
    <location>
        <begin position="279"/>
        <end position="297"/>
    </location>
</feature>
<dbReference type="RefSeq" id="WP_020964913.1">
    <property type="nucleotide sequence ID" value="NZ_CP061839.1"/>
</dbReference>
<gene>
    <name evidence="8" type="ORF">IFE08_01640</name>
</gene>
<protein>
    <submittedName>
        <fullName evidence="8">DMT family transporter</fullName>
    </submittedName>
</protein>
<feature type="transmembrane region" description="Helical" evidence="6">
    <location>
        <begin position="43"/>
        <end position="60"/>
    </location>
</feature>
<dbReference type="PANTHER" id="PTHR42920:SF5">
    <property type="entry name" value="EAMA DOMAIN-CONTAINING PROTEIN"/>
    <property type="match status" value="1"/>
</dbReference>
<feature type="transmembrane region" description="Helical" evidence="6">
    <location>
        <begin position="81"/>
        <end position="100"/>
    </location>
</feature>
<feature type="transmembrane region" description="Helical" evidence="6">
    <location>
        <begin position="137"/>
        <end position="154"/>
    </location>
</feature>
<name>A0A7S7AXH0_9SPIR</name>
<sequence length="303" mass="33279">MNKNKAAGNAMLILTSFIWGTAFVAQRTGMDYVQPFTFMTGRYVLAFISLGIVAAVIKLTEKKEKILAENEKPLCKIKRRNTVLSGLVTGFFLFLGSTFQQTGILYTTVGKAGFITSLYIVIVPLFGVFTGKKIRKLVWIGVVFEIIGLYLLTIKEGFSIGYGDLIIFASSFVWAGHVLSIDYFSKKVDPVYMSFLQFAFCSILSAAAMFIADTPVWSNITAGWFPIFYAGVFSAGIGYTLQMIAQKNTDPTIASLILSLEAVFGAIAGYYFLGEILSIKELLGCAVLFTAVIIAQFPEKSKK</sequence>
<feature type="transmembrane region" description="Helical" evidence="6">
    <location>
        <begin position="112"/>
        <end position="130"/>
    </location>
</feature>
<evidence type="ECO:0000313" key="9">
    <source>
        <dbReference type="Proteomes" id="UP000593915"/>
    </source>
</evidence>
<evidence type="ECO:0000256" key="3">
    <source>
        <dbReference type="ARBA" id="ARBA00022692"/>
    </source>
</evidence>
<comment type="subcellular location">
    <subcellularLocation>
        <location evidence="1">Cell membrane</location>
        <topology evidence="1">Multi-pass membrane protein</topology>
    </subcellularLocation>
</comment>
<keyword evidence="4 6" id="KW-1133">Transmembrane helix</keyword>
<evidence type="ECO:0000256" key="2">
    <source>
        <dbReference type="ARBA" id="ARBA00022475"/>
    </source>
</evidence>
<reference evidence="8 9" key="1">
    <citation type="submission" date="2020-09" db="EMBL/GenBank/DDBJ databases">
        <title>Characterization of Treponema spp. from bovine digital dermatitis in Korea.</title>
        <authorList>
            <person name="Espiritu H.M."/>
            <person name="Cho Y.I."/>
            <person name="Mamuad L."/>
        </authorList>
    </citation>
    <scope>NUCLEOTIDE SEQUENCE [LARGE SCALE GENOMIC DNA]</scope>
    <source>
        <strain evidence="8 9">KS1</strain>
    </source>
</reference>
<evidence type="ECO:0000259" key="7">
    <source>
        <dbReference type="Pfam" id="PF00892"/>
    </source>
</evidence>
<dbReference type="SUPFAM" id="SSF103481">
    <property type="entry name" value="Multidrug resistance efflux transporter EmrE"/>
    <property type="match status" value="2"/>
</dbReference>
<keyword evidence="5 6" id="KW-0472">Membrane</keyword>
<feature type="transmembrane region" description="Helical" evidence="6">
    <location>
        <begin position="253"/>
        <end position="273"/>
    </location>
</feature>
<accession>A0A7S7AXH0</accession>